<dbReference type="Gene3D" id="3.30.1050.10">
    <property type="entry name" value="SCP2 sterol-binding domain"/>
    <property type="match status" value="1"/>
</dbReference>
<dbReference type="Proteomes" id="UP000682733">
    <property type="component" value="Unassembled WGS sequence"/>
</dbReference>
<comment type="similarity">
    <text evidence="3">Belongs to the LovG family.</text>
</comment>
<dbReference type="Proteomes" id="UP000681722">
    <property type="component" value="Unassembled WGS sequence"/>
</dbReference>
<evidence type="ECO:0000256" key="5">
    <source>
        <dbReference type="ARBA" id="ARBA00022857"/>
    </source>
</evidence>
<dbReference type="Proteomes" id="UP000663829">
    <property type="component" value="Unassembled WGS sequence"/>
</dbReference>
<evidence type="ECO:0000256" key="6">
    <source>
        <dbReference type="ARBA" id="ARBA00023002"/>
    </source>
</evidence>
<dbReference type="Gene3D" id="3.40.50.1820">
    <property type="entry name" value="alpha/beta hydrolase"/>
    <property type="match status" value="1"/>
</dbReference>
<evidence type="ECO:0000259" key="11">
    <source>
        <dbReference type="Pfam" id="PF02036"/>
    </source>
</evidence>
<evidence type="ECO:0000259" key="12">
    <source>
        <dbReference type="Pfam" id="PF03959"/>
    </source>
</evidence>
<organism evidence="14 17">
    <name type="scientific">Didymodactylos carnosus</name>
    <dbReference type="NCBI Taxonomy" id="1234261"/>
    <lineage>
        <taxon>Eukaryota</taxon>
        <taxon>Metazoa</taxon>
        <taxon>Spiralia</taxon>
        <taxon>Gnathifera</taxon>
        <taxon>Rotifera</taxon>
        <taxon>Eurotatoria</taxon>
        <taxon>Bdelloidea</taxon>
        <taxon>Philodinida</taxon>
        <taxon>Philodinidae</taxon>
        <taxon>Didymodactylos</taxon>
    </lineage>
</organism>
<dbReference type="Gene3D" id="3.40.50.720">
    <property type="entry name" value="NAD(P)-binding Rossmann-like Domain"/>
    <property type="match status" value="1"/>
</dbReference>
<dbReference type="InterPro" id="IPR051935">
    <property type="entry name" value="HSDL2"/>
</dbReference>
<comment type="subcellular location">
    <subcellularLocation>
        <location evidence="1">Mitochondrion</location>
    </subcellularLocation>
    <subcellularLocation>
        <location evidence="2">Peroxisome</location>
    </subcellularLocation>
</comment>
<evidence type="ECO:0000313" key="13">
    <source>
        <dbReference type="EMBL" id="CAF0783637.1"/>
    </source>
</evidence>
<dbReference type="GO" id="GO:0005739">
    <property type="term" value="C:mitochondrion"/>
    <property type="evidence" value="ECO:0007669"/>
    <property type="project" value="UniProtKB-SubCell"/>
</dbReference>
<dbReference type="SUPFAM" id="SSF55718">
    <property type="entry name" value="SCP-like"/>
    <property type="match status" value="1"/>
</dbReference>
<evidence type="ECO:0000313" key="14">
    <source>
        <dbReference type="EMBL" id="CAF1016358.1"/>
    </source>
</evidence>
<feature type="region of interest" description="Disordered" evidence="10">
    <location>
        <begin position="515"/>
        <end position="549"/>
    </location>
</feature>
<evidence type="ECO:0000256" key="8">
    <source>
        <dbReference type="ARBA" id="ARBA00023140"/>
    </source>
</evidence>
<dbReference type="InterPro" id="IPR036291">
    <property type="entry name" value="NAD(P)-bd_dom_sf"/>
</dbReference>
<keyword evidence="17" id="KW-1185">Reference proteome</keyword>
<evidence type="ECO:0000256" key="1">
    <source>
        <dbReference type="ARBA" id="ARBA00004173"/>
    </source>
</evidence>
<dbReference type="PANTHER" id="PTHR42808">
    <property type="entry name" value="HYDROXYSTEROID DEHYDROGENASE-LIKE PROTEIN 2"/>
    <property type="match status" value="1"/>
</dbReference>
<dbReference type="InterPro" id="IPR029058">
    <property type="entry name" value="AB_hydrolase_fold"/>
</dbReference>
<feature type="compositionally biased region" description="Low complexity" evidence="10">
    <location>
        <begin position="516"/>
        <end position="549"/>
    </location>
</feature>
<keyword evidence="6" id="KW-0560">Oxidoreductase</keyword>
<dbReference type="FunFam" id="3.40.50.1820:FF:000073">
    <property type="entry name" value="esterase OVCA2 isoform X6"/>
    <property type="match status" value="1"/>
</dbReference>
<keyword evidence="8" id="KW-0576">Peroxisome</keyword>
<dbReference type="Pfam" id="PF00106">
    <property type="entry name" value="adh_short"/>
    <property type="match status" value="1"/>
</dbReference>
<dbReference type="NCBIfam" id="NF006133">
    <property type="entry name" value="PRK08278.1"/>
    <property type="match status" value="1"/>
</dbReference>
<reference evidence="14" key="1">
    <citation type="submission" date="2021-02" db="EMBL/GenBank/DDBJ databases">
        <authorList>
            <person name="Nowell W R."/>
        </authorList>
    </citation>
    <scope>NUCLEOTIDE SEQUENCE</scope>
</reference>
<keyword evidence="7" id="KW-0496">Mitochondrion</keyword>
<dbReference type="EMBL" id="CAJNOQ010003517">
    <property type="protein sequence ID" value="CAF1016358.1"/>
    <property type="molecule type" value="Genomic_DNA"/>
</dbReference>
<dbReference type="SUPFAM" id="SSF51735">
    <property type="entry name" value="NAD(P)-binding Rossmann-fold domains"/>
    <property type="match status" value="1"/>
</dbReference>
<accession>A0A814HYG9</accession>
<dbReference type="EMBL" id="CAJOBA010000926">
    <property type="protein sequence ID" value="CAF3565516.1"/>
    <property type="molecule type" value="Genomic_DNA"/>
</dbReference>
<evidence type="ECO:0000256" key="9">
    <source>
        <dbReference type="ARBA" id="ARBA00040243"/>
    </source>
</evidence>
<comment type="caution">
    <text evidence="14">The sequence shown here is derived from an EMBL/GenBank/DDBJ whole genome shotgun (WGS) entry which is preliminary data.</text>
</comment>
<evidence type="ECO:0000313" key="17">
    <source>
        <dbReference type="Proteomes" id="UP000663829"/>
    </source>
</evidence>
<evidence type="ECO:0000313" key="16">
    <source>
        <dbReference type="EMBL" id="CAF3787908.1"/>
    </source>
</evidence>
<evidence type="ECO:0000256" key="7">
    <source>
        <dbReference type="ARBA" id="ARBA00023128"/>
    </source>
</evidence>
<evidence type="ECO:0000256" key="10">
    <source>
        <dbReference type="SAM" id="MobiDB-lite"/>
    </source>
</evidence>
<dbReference type="SUPFAM" id="SSF53474">
    <property type="entry name" value="alpha/beta-Hydrolases"/>
    <property type="match status" value="1"/>
</dbReference>
<dbReference type="OrthoDB" id="5327538at2759"/>
<comment type="similarity">
    <text evidence="4">Belongs to the short-chain dehydrogenases/reductases (SDR) family.</text>
</comment>
<dbReference type="Pfam" id="PF02036">
    <property type="entry name" value="SCP2"/>
    <property type="match status" value="1"/>
</dbReference>
<dbReference type="GO" id="GO:0005777">
    <property type="term" value="C:peroxisome"/>
    <property type="evidence" value="ECO:0007669"/>
    <property type="project" value="UniProtKB-SubCell"/>
</dbReference>
<dbReference type="AlphaFoldDB" id="A0A814HYG9"/>
<dbReference type="InterPro" id="IPR002347">
    <property type="entry name" value="SDR_fam"/>
</dbReference>
<dbReference type="Proteomes" id="UP000677228">
    <property type="component" value="Unassembled WGS sequence"/>
</dbReference>
<dbReference type="InterPro" id="IPR005645">
    <property type="entry name" value="FSH-like_dom"/>
</dbReference>
<dbReference type="EMBL" id="CAJNOK010000926">
    <property type="protein sequence ID" value="CAF0783637.1"/>
    <property type="molecule type" value="Genomic_DNA"/>
</dbReference>
<feature type="domain" description="SCP2" evidence="11">
    <location>
        <begin position="567"/>
        <end position="652"/>
    </location>
</feature>
<evidence type="ECO:0000256" key="2">
    <source>
        <dbReference type="ARBA" id="ARBA00004275"/>
    </source>
</evidence>
<proteinExistence type="inferred from homology"/>
<protein>
    <recommendedName>
        <fullName evidence="9">Hydroxysteroid dehydrogenase-like protein 2</fullName>
    </recommendedName>
</protein>
<dbReference type="FunFam" id="3.40.50.720:FF:000301">
    <property type="entry name" value="Hydroxysteroid dehydrogenase like 2"/>
    <property type="match status" value="1"/>
</dbReference>
<dbReference type="GO" id="GO:0016491">
    <property type="term" value="F:oxidoreductase activity"/>
    <property type="evidence" value="ECO:0007669"/>
    <property type="project" value="UniProtKB-KW"/>
</dbReference>
<dbReference type="CDD" id="cd09762">
    <property type="entry name" value="HSDL2_SDR_c"/>
    <property type="match status" value="1"/>
</dbReference>
<dbReference type="PANTHER" id="PTHR42808:SF3">
    <property type="entry name" value="HYDROXYSTEROID DEHYDROGENASE-LIKE PROTEIN 2"/>
    <property type="match status" value="1"/>
</dbReference>
<evidence type="ECO:0000313" key="15">
    <source>
        <dbReference type="EMBL" id="CAF3565516.1"/>
    </source>
</evidence>
<gene>
    <name evidence="14" type="ORF">GPM918_LOCUS14540</name>
    <name evidence="13" type="ORF">OVA965_LOCUS3747</name>
    <name evidence="16" type="ORF">SRO942_LOCUS14540</name>
    <name evidence="15" type="ORF">TMI583_LOCUS3745</name>
</gene>
<dbReference type="EMBL" id="CAJOBC010003517">
    <property type="protein sequence ID" value="CAF3787908.1"/>
    <property type="molecule type" value="Genomic_DNA"/>
</dbReference>
<sequence>MGIMVSRKLRILCLHGYRQNSTIFREKTGSLRKLLKKHADLIYIDAPHLIPETTAELVESTNSEAANSEEHNHQQVDRSNQRGWWFSTSNQTYDPLKLTDCDKGFQESIEYVTNFIQSQTEPFDGILGFSQGASFVTLLLLSLNSNSQLSFRFVMLIASFKSGQTQHKDYYKNQINIPSLHIIGKNDQVIPFKMSEDLANDCFKEPINFYHDGGHFIPTTSEARLCYTEFLDKLQISLAGKTIFISGASRGIGKQIALRCAKEKANIVIAAKTTTPHPKLPGTIYTAAEEIEKAGGKCLPCVVDVREEEQVVKAFEDAVKKFGGIDILINNASAISLTDTLSTPMKKYDLMHNINARGTYLCSKIAIPYLKKSKNPHILMNSPPLSLNPAWFKGHVAYTVAKYNMSMFALGLSAELKEFGIAVNAIWPRTAIDTDAIALIAGEDYRKKCRKPDIMADAVYAIITKDSRSCTGNFFIDEEILKQSGVTDFEQYSVVPGVTDFMLDFFLDENLPKMQKTSSKTSSSSASKDGSEKATSTTTAKTTSTPSSESAEDVTKIFDGIKAMMNPDIIKKIQSVYAFDLKGEKWYLDLKNEQGSVGKGEPTAPAQCTLSMSKADFIQMFSGKLKPAAAFMGGKLKIKGDMSTALKLEQLLNQMKSKL</sequence>
<name>A0A814HYG9_9BILA</name>
<evidence type="ECO:0000256" key="3">
    <source>
        <dbReference type="ARBA" id="ARBA00005863"/>
    </source>
</evidence>
<evidence type="ECO:0000256" key="4">
    <source>
        <dbReference type="ARBA" id="ARBA00006484"/>
    </source>
</evidence>
<feature type="domain" description="Serine hydrolase" evidence="12">
    <location>
        <begin position="6"/>
        <end position="223"/>
    </location>
</feature>
<keyword evidence="5" id="KW-0521">NADP</keyword>
<dbReference type="InterPro" id="IPR036527">
    <property type="entry name" value="SCP2_sterol-bd_dom_sf"/>
</dbReference>
<dbReference type="InterPro" id="IPR003033">
    <property type="entry name" value="SCP2_sterol-bd_dom"/>
</dbReference>
<dbReference type="PRINTS" id="PR00081">
    <property type="entry name" value="GDHRDH"/>
</dbReference>
<dbReference type="Pfam" id="PF03959">
    <property type="entry name" value="FSH1"/>
    <property type="match status" value="1"/>
</dbReference>